<dbReference type="PANTHER" id="PTHR24223:SF456">
    <property type="entry name" value="MULTIDRUG RESISTANCE-ASSOCIATED PROTEIN LETHAL(2)03659"/>
    <property type="match status" value="1"/>
</dbReference>
<proteinExistence type="inferred from homology"/>
<accession>A0A9P7FRD7</accession>
<organism evidence="6 7">
    <name type="scientific">Sphagnurus paluster</name>
    <dbReference type="NCBI Taxonomy" id="117069"/>
    <lineage>
        <taxon>Eukaryota</taxon>
        <taxon>Fungi</taxon>
        <taxon>Dikarya</taxon>
        <taxon>Basidiomycota</taxon>
        <taxon>Agaricomycotina</taxon>
        <taxon>Agaricomycetes</taxon>
        <taxon>Agaricomycetidae</taxon>
        <taxon>Agaricales</taxon>
        <taxon>Tricholomatineae</taxon>
        <taxon>Lyophyllaceae</taxon>
        <taxon>Sphagnurus</taxon>
    </lineage>
</organism>
<feature type="region of interest" description="Disordered" evidence="5">
    <location>
        <begin position="72"/>
        <end position="120"/>
    </location>
</feature>
<evidence type="ECO:0000256" key="4">
    <source>
        <dbReference type="ARBA" id="ARBA00022840"/>
    </source>
</evidence>
<comment type="subcellular location">
    <subcellularLocation>
        <location evidence="1">Membrane</location>
        <topology evidence="1">Multi-pass membrane protein</topology>
    </subcellularLocation>
</comment>
<name>A0A9P7FRD7_9AGAR</name>
<evidence type="ECO:0000313" key="7">
    <source>
        <dbReference type="Proteomes" id="UP000717328"/>
    </source>
</evidence>
<evidence type="ECO:0000256" key="2">
    <source>
        <dbReference type="ARBA" id="ARBA00009726"/>
    </source>
</evidence>
<dbReference type="GO" id="GO:0042626">
    <property type="term" value="F:ATPase-coupled transmembrane transporter activity"/>
    <property type="evidence" value="ECO:0007669"/>
    <property type="project" value="TreeGrafter"/>
</dbReference>
<keyword evidence="4" id="KW-0067">ATP-binding</keyword>
<gene>
    <name evidence="6" type="ORF">H0H81_010632</name>
</gene>
<dbReference type="PANTHER" id="PTHR24223">
    <property type="entry name" value="ATP-BINDING CASSETTE SUB-FAMILY C"/>
    <property type="match status" value="1"/>
</dbReference>
<sequence>MWDPFHPPPAPPAFGAGKVIPERTSSFLSQLIFQWLDPFLGVGFSRPLEEQDLWELPEHRLTSKMTDALQHNFRSRCPPDNQPTELEVSKPDADVEDRKEDPEKTDSSPAQSQGSARAAPKKPVYDSSLFLALHTTFFKRIWVAGILHLFSDTLRTTTPLLSKVLLTWLANSYVYYRLTDEQKAAGIIQEPRGIGYGIGLAFGLFIMQQAASLVRSFFCFKAV</sequence>
<reference evidence="6" key="2">
    <citation type="submission" date="2021-10" db="EMBL/GenBank/DDBJ databases">
        <title>Phylogenomics reveals ancestral predisposition of the termite-cultivated fungus Termitomyces towards a domesticated lifestyle.</title>
        <authorList>
            <person name="Auxier B."/>
            <person name="Grum-Grzhimaylo A."/>
            <person name="Cardenas M.E."/>
            <person name="Lodge J.D."/>
            <person name="Laessoe T."/>
            <person name="Pedersen O."/>
            <person name="Smith M.E."/>
            <person name="Kuyper T.W."/>
            <person name="Franco-Molano E.A."/>
            <person name="Baroni T.J."/>
            <person name="Aanen D.K."/>
        </authorList>
    </citation>
    <scope>NUCLEOTIDE SEQUENCE</scope>
    <source>
        <strain evidence="6">D49</strain>
    </source>
</reference>
<evidence type="ECO:0000313" key="6">
    <source>
        <dbReference type="EMBL" id="KAG5635614.1"/>
    </source>
</evidence>
<dbReference type="Proteomes" id="UP000717328">
    <property type="component" value="Unassembled WGS sequence"/>
</dbReference>
<dbReference type="AlphaFoldDB" id="A0A9P7FRD7"/>
<dbReference type="OrthoDB" id="6500128at2759"/>
<dbReference type="EMBL" id="JABCKI010006054">
    <property type="protein sequence ID" value="KAG5635614.1"/>
    <property type="molecule type" value="Genomic_DNA"/>
</dbReference>
<comment type="similarity">
    <text evidence="2">Belongs to the ABC transporter superfamily. ABCC family. Conjugate transporter (TC 3.A.1.208) subfamily.</text>
</comment>
<comment type="caution">
    <text evidence="6">The sequence shown here is derived from an EMBL/GenBank/DDBJ whole genome shotgun (WGS) entry which is preliminary data.</text>
</comment>
<feature type="compositionally biased region" description="Basic and acidic residues" evidence="5">
    <location>
        <begin position="87"/>
        <end position="106"/>
    </location>
</feature>
<evidence type="ECO:0000256" key="5">
    <source>
        <dbReference type="SAM" id="MobiDB-lite"/>
    </source>
</evidence>
<keyword evidence="7" id="KW-1185">Reference proteome</keyword>
<evidence type="ECO:0000256" key="3">
    <source>
        <dbReference type="ARBA" id="ARBA00022741"/>
    </source>
</evidence>
<dbReference type="GO" id="GO:0005524">
    <property type="term" value="F:ATP binding"/>
    <property type="evidence" value="ECO:0007669"/>
    <property type="project" value="UniProtKB-KW"/>
</dbReference>
<dbReference type="InterPro" id="IPR050173">
    <property type="entry name" value="ABC_transporter_C-like"/>
</dbReference>
<keyword evidence="3" id="KW-0547">Nucleotide-binding</keyword>
<protein>
    <submittedName>
        <fullName evidence="6">Uncharacterized protein</fullName>
    </submittedName>
</protein>
<reference evidence="6" key="1">
    <citation type="submission" date="2021-02" db="EMBL/GenBank/DDBJ databases">
        <authorList>
            <person name="Nieuwenhuis M."/>
            <person name="Van De Peppel L.J.J."/>
        </authorList>
    </citation>
    <scope>NUCLEOTIDE SEQUENCE</scope>
    <source>
        <strain evidence="6">D49</strain>
    </source>
</reference>
<evidence type="ECO:0000256" key="1">
    <source>
        <dbReference type="ARBA" id="ARBA00004141"/>
    </source>
</evidence>
<dbReference type="GO" id="GO:0016020">
    <property type="term" value="C:membrane"/>
    <property type="evidence" value="ECO:0007669"/>
    <property type="project" value="UniProtKB-SubCell"/>
</dbReference>